<evidence type="ECO:0000313" key="1">
    <source>
        <dbReference type="EMBL" id="KAI8572210.1"/>
    </source>
</evidence>
<dbReference type="EMBL" id="CM046388">
    <property type="protein sequence ID" value="KAI8572210.1"/>
    <property type="molecule type" value="Genomic_DNA"/>
</dbReference>
<organism evidence="1 2">
    <name type="scientific">Rhododendron molle</name>
    <name type="common">Chinese azalea</name>
    <name type="synonym">Azalea mollis</name>
    <dbReference type="NCBI Taxonomy" id="49168"/>
    <lineage>
        <taxon>Eukaryota</taxon>
        <taxon>Viridiplantae</taxon>
        <taxon>Streptophyta</taxon>
        <taxon>Embryophyta</taxon>
        <taxon>Tracheophyta</taxon>
        <taxon>Spermatophyta</taxon>
        <taxon>Magnoliopsida</taxon>
        <taxon>eudicotyledons</taxon>
        <taxon>Gunneridae</taxon>
        <taxon>Pentapetalae</taxon>
        <taxon>asterids</taxon>
        <taxon>Ericales</taxon>
        <taxon>Ericaceae</taxon>
        <taxon>Ericoideae</taxon>
        <taxon>Rhodoreae</taxon>
        <taxon>Rhododendron</taxon>
    </lineage>
</organism>
<proteinExistence type="predicted"/>
<name>A0ACC0Q2M2_RHOML</name>
<keyword evidence="2" id="KW-1185">Reference proteome</keyword>
<reference evidence="1" key="1">
    <citation type="submission" date="2022-02" db="EMBL/GenBank/DDBJ databases">
        <title>Plant Genome Project.</title>
        <authorList>
            <person name="Zhang R.-G."/>
        </authorList>
    </citation>
    <scope>NUCLEOTIDE SEQUENCE</scope>
    <source>
        <strain evidence="1">AT1</strain>
    </source>
</reference>
<evidence type="ECO:0000313" key="2">
    <source>
        <dbReference type="Proteomes" id="UP001062846"/>
    </source>
</evidence>
<sequence length="89" mass="10371">MCANGNPERRNHCAYTREPGAVEPRLSHGVTLCDPDILCWWRRWYNVSDLIDKLEELYTLETFGAEELARMEEEKELLITLDALPFCVI</sequence>
<dbReference type="Proteomes" id="UP001062846">
    <property type="component" value="Chromosome 1"/>
</dbReference>
<protein>
    <submittedName>
        <fullName evidence="1">Uncharacterized protein</fullName>
    </submittedName>
</protein>
<accession>A0ACC0Q2M2</accession>
<gene>
    <name evidence="1" type="ORF">RHMOL_Rhmol01G0180400</name>
</gene>
<comment type="caution">
    <text evidence="1">The sequence shown here is derived from an EMBL/GenBank/DDBJ whole genome shotgun (WGS) entry which is preliminary data.</text>
</comment>